<accession>A0A6A7A2K7</accession>
<keyword evidence="2" id="KW-1185">Reference proteome</keyword>
<dbReference type="AlphaFoldDB" id="A0A6A7A2K7"/>
<dbReference type="EMBL" id="MU006225">
    <property type="protein sequence ID" value="KAF2826989.1"/>
    <property type="molecule type" value="Genomic_DNA"/>
</dbReference>
<protein>
    <submittedName>
        <fullName evidence="1">Uncharacterized protein</fullName>
    </submittedName>
</protein>
<dbReference type="Proteomes" id="UP000799424">
    <property type="component" value="Unassembled WGS sequence"/>
</dbReference>
<evidence type="ECO:0000313" key="1">
    <source>
        <dbReference type="EMBL" id="KAF2826989.1"/>
    </source>
</evidence>
<reference evidence="1" key="1">
    <citation type="journal article" date="2020" name="Stud. Mycol.">
        <title>101 Dothideomycetes genomes: a test case for predicting lifestyles and emergence of pathogens.</title>
        <authorList>
            <person name="Haridas S."/>
            <person name="Albert R."/>
            <person name="Binder M."/>
            <person name="Bloem J."/>
            <person name="Labutti K."/>
            <person name="Salamov A."/>
            <person name="Andreopoulos B."/>
            <person name="Baker S."/>
            <person name="Barry K."/>
            <person name="Bills G."/>
            <person name="Bluhm B."/>
            <person name="Cannon C."/>
            <person name="Castanera R."/>
            <person name="Culley D."/>
            <person name="Daum C."/>
            <person name="Ezra D."/>
            <person name="Gonzalez J."/>
            <person name="Henrissat B."/>
            <person name="Kuo A."/>
            <person name="Liang C."/>
            <person name="Lipzen A."/>
            <person name="Lutzoni F."/>
            <person name="Magnuson J."/>
            <person name="Mondo S."/>
            <person name="Nolan M."/>
            <person name="Ohm R."/>
            <person name="Pangilinan J."/>
            <person name="Park H.-J."/>
            <person name="Ramirez L."/>
            <person name="Alfaro M."/>
            <person name="Sun H."/>
            <person name="Tritt A."/>
            <person name="Yoshinaga Y."/>
            <person name="Zwiers L.-H."/>
            <person name="Turgeon B."/>
            <person name="Goodwin S."/>
            <person name="Spatafora J."/>
            <person name="Crous P."/>
            <person name="Grigoriev I."/>
        </authorList>
    </citation>
    <scope>NUCLEOTIDE SEQUENCE</scope>
    <source>
        <strain evidence="1">CBS 113818</strain>
    </source>
</reference>
<evidence type="ECO:0000313" key="2">
    <source>
        <dbReference type="Proteomes" id="UP000799424"/>
    </source>
</evidence>
<dbReference type="OrthoDB" id="3657363at2759"/>
<gene>
    <name evidence="1" type="ORF">CC86DRAFT_23027</name>
</gene>
<name>A0A6A7A2K7_9PLEO</name>
<proteinExistence type="predicted"/>
<sequence>MSARGVTVSQPLSPLFRLPAELRLEIYDYLAFPPIDSKQCHGLILSCRKAKQECEEVAIKASKAWMTRYKQAITPYCAFNVRILIPHVPPIGSSFRLNTIREITLVLRGDMLYVPSWPSPPFFKELRCMVPIFDLWLDKVTLHFIGPPGGGTEKRYRPRCLGPSAEGAEKRTREKIFDRLQFILEGGLMHAHDPVGQAREKEIRKYSEMWNYWRPKPTFIKKLVLSWDLTEQGLSSDEFVGLGGVCKEHPVRENHGRRMYKVVDGKSGLLGEYMLESFCHFKPTNEQDRPHSHPGRKVECFKCNERRDYRRYMRGLPAATDERWI</sequence>
<organism evidence="1 2">
    <name type="scientific">Ophiobolus disseminans</name>
    <dbReference type="NCBI Taxonomy" id="1469910"/>
    <lineage>
        <taxon>Eukaryota</taxon>
        <taxon>Fungi</taxon>
        <taxon>Dikarya</taxon>
        <taxon>Ascomycota</taxon>
        <taxon>Pezizomycotina</taxon>
        <taxon>Dothideomycetes</taxon>
        <taxon>Pleosporomycetidae</taxon>
        <taxon>Pleosporales</taxon>
        <taxon>Pleosporineae</taxon>
        <taxon>Phaeosphaeriaceae</taxon>
        <taxon>Ophiobolus</taxon>
    </lineage>
</organism>